<protein>
    <submittedName>
        <fullName evidence="2">Uncharacterized protein</fullName>
    </submittedName>
</protein>
<feature type="region of interest" description="Disordered" evidence="1">
    <location>
        <begin position="1"/>
        <end position="47"/>
    </location>
</feature>
<evidence type="ECO:0000256" key="1">
    <source>
        <dbReference type="SAM" id="MobiDB-lite"/>
    </source>
</evidence>
<comment type="caution">
    <text evidence="2">The sequence shown here is derived from an EMBL/GenBank/DDBJ whole genome shotgun (WGS) entry which is preliminary data.</text>
</comment>
<proteinExistence type="predicted"/>
<gene>
    <name evidence="2" type="ORF">CDAR_14201</name>
</gene>
<sequence>MPTHEPQRDTLHQFPRSSASTNMSPRTTISLRRSFPPNKSRISSLASIESDHNRWDSRIEMGFGECKLSDKFRVLSQDSEVLLTTIDPLGVVSAQCFGEVNVVMGFTTGSEKRLR</sequence>
<feature type="compositionally biased region" description="Polar residues" evidence="1">
    <location>
        <begin position="15"/>
        <end position="31"/>
    </location>
</feature>
<evidence type="ECO:0000313" key="3">
    <source>
        <dbReference type="Proteomes" id="UP001054837"/>
    </source>
</evidence>
<dbReference type="Proteomes" id="UP001054837">
    <property type="component" value="Unassembled WGS sequence"/>
</dbReference>
<organism evidence="2 3">
    <name type="scientific">Caerostris darwini</name>
    <dbReference type="NCBI Taxonomy" id="1538125"/>
    <lineage>
        <taxon>Eukaryota</taxon>
        <taxon>Metazoa</taxon>
        <taxon>Ecdysozoa</taxon>
        <taxon>Arthropoda</taxon>
        <taxon>Chelicerata</taxon>
        <taxon>Arachnida</taxon>
        <taxon>Araneae</taxon>
        <taxon>Araneomorphae</taxon>
        <taxon>Entelegynae</taxon>
        <taxon>Araneoidea</taxon>
        <taxon>Araneidae</taxon>
        <taxon>Caerostris</taxon>
    </lineage>
</organism>
<keyword evidence="3" id="KW-1185">Reference proteome</keyword>
<evidence type="ECO:0000313" key="2">
    <source>
        <dbReference type="EMBL" id="GIY06991.1"/>
    </source>
</evidence>
<feature type="compositionally biased region" description="Basic and acidic residues" evidence="1">
    <location>
        <begin position="1"/>
        <end position="11"/>
    </location>
</feature>
<accession>A0AAV4QDG7</accession>
<name>A0AAV4QDG7_9ARAC</name>
<reference evidence="2 3" key="1">
    <citation type="submission" date="2021-06" db="EMBL/GenBank/DDBJ databases">
        <title>Caerostris darwini draft genome.</title>
        <authorList>
            <person name="Kono N."/>
            <person name="Arakawa K."/>
        </authorList>
    </citation>
    <scope>NUCLEOTIDE SEQUENCE [LARGE SCALE GENOMIC DNA]</scope>
</reference>
<dbReference type="AlphaFoldDB" id="A0AAV4QDG7"/>
<dbReference type="EMBL" id="BPLQ01004281">
    <property type="protein sequence ID" value="GIY06991.1"/>
    <property type="molecule type" value="Genomic_DNA"/>
</dbReference>